<proteinExistence type="predicted"/>
<gene>
    <name evidence="1" type="ORF">RFULGI_LOCUS4900</name>
</gene>
<dbReference type="EMBL" id="CAJVPZ010005132">
    <property type="protein sequence ID" value="CAG8557107.1"/>
    <property type="molecule type" value="Genomic_DNA"/>
</dbReference>
<keyword evidence="2" id="KW-1185">Reference proteome</keyword>
<comment type="caution">
    <text evidence="1">The sequence shown here is derived from an EMBL/GenBank/DDBJ whole genome shotgun (WGS) entry which is preliminary data.</text>
</comment>
<sequence length="98" mass="11115">ISTKPAYNDERDQNGSFMQGIFWAYRSAVVEFAVGKDALIINATYKTNSIDRFGLTYHLAFALVYSETKDFYSWALQELHKVLTILTSNSHVATIITD</sequence>
<name>A0A9N9FTU1_9GLOM</name>
<protein>
    <submittedName>
        <fullName evidence="1">15703_t:CDS:1</fullName>
    </submittedName>
</protein>
<evidence type="ECO:0000313" key="1">
    <source>
        <dbReference type="EMBL" id="CAG8557107.1"/>
    </source>
</evidence>
<reference evidence="1" key="1">
    <citation type="submission" date="2021-06" db="EMBL/GenBank/DDBJ databases">
        <authorList>
            <person name="Kallberg Y."/>
            <person name="Tangrot J."/>
            <person name="Rosling A."/>
        </authorList>
    </citation>
    <scope>NUCLEOTIDE SEQUENCE</scope>
    <source>
        <strain evidence="1">IN212</strain>
    </source>
</reference>
<dbReference type="Proteomes" id="UP000789396">
    <property type="component" value="Unassembled WGS sequence"/>
</dbReference>
<accession>A0A9N9FTU1</accession>
<dbReference type="AlphaFoldDB" id="A0A9N9FTU1"/>
<dbReference type="OrthoDB" id="2507671at2759"/>
<organism evidence="1 2">
    <name type="scientific">Racocetra fulgida</name>
    <dbReference type="NCBI Taxonomy" id="60492"/>
    <lineage>
        <taxon>Eukaryota</taxon>
        <taxon>Fungi</taxon>
        <taxon>Fungi incertae sedis</taxon>
        <taxon>Mucoromycota</taxon>
        <taxon>Glomeromycotina</taxon>
        <taxon>Glomeromycetes</taxon>
        <taxon>Diversisporales</taxon>
        <taxon>Gigasporaceae</taxon>
        <taxon>Racocetra</taxon>
    </lineage>
</organism>
<feature type="non-terminal residue" evidence="1">
    <location>
        <position position="98"/>
    </location>
</feature>
<evidence type="ECO:0000313" key="2">
    <source>
        <dbReference type="Proteomes" id="UP000789396"/>
    </source>
</evidence>